<organism evidence="2 3">
    <name type="scientific">Prorocentrum cordatum</name>
    <dbReference type="NCBI Taxonomy" id="2364126"/>
    <lineage>
        <taxon>Eukaryota</taxon>
        <taxon>Sar</taxon>
        <taxon>Alveolata</taxon>
        <taxon>Dinophyceae</taxon>
        <taxon>Prorocentrales</taxon>
        <taxon>Prorocentraceae</taxon>
        <taxon>Prorocentrum</taxon>
    </lineage>
</organism>
<comment type="caution">
    <text evidence="2">The sequence shown here is derived from an EMBL/GenBank/DDBJ whole genome shotgun (WGS) entry which is preliminary data.</text>
</comment>
<evidence type="ECO:0000313" key="3">
    <source>
        <dbReference type="Proteomes" id="UP001189429"/>
    </source>
</evidence>
<protein>
    <submittedName>
        <fullName evidence="2">Uncharacterized protein</fullName>
    </submittedName>
</protein>
<keyword evidence="3" id="KW-1185">Reference proteome</keyword>
<dbReference type="EMBL" id="CAUYUJ010020665">
    <property type="protein sequence ID" value="CAK0899779.1"/>
    <property type="molecule type" value="Genomic_DNA"/>
</dbReference>
<evidence type="ECO:0000256" key="1">
    <source>
        <dbReference type="SAM" id="MobiDB-lite"/>
    </source>
</evidence>
<feature type="non-terminal residue" evidence="2">
    <location>
        <position position="201"/>
    </location>
</feature>
<name>A0ABN9XJ26_9DINO</name>
<gene>
    <name evidence="2" type="ORF">PCOR1329_LOCUS77216</name>
</gene>
<dbReference type="Proteomes" id="UP001189429">
    <property type="component" value="Unassembled WGS sequence"/>
</dbReference>
<evidence type="ECO:0000313" key="2">
    <source>
        <dbReference type="EMBL" id="CAK0899779.1"/>
    </source>
</evidence>
<feature type="region of interest" description="Disordered" evidence="1">
    <location>
        <begin position="1"/>
        <end position="38"/>
    </location>
</feature>
<proteinExistence type="predicted"/>
<accession>A0ABN9XJ26</accession>
<sequence>MLGLWGEDPAPTPFCSTSSSQRGGAPGKPLGPNMAMPALGDGCSWPRLVRAPRSVAARRAPRPAGAPLQGPVSPVWVAVEGGEAEAPGGQPAPDRDDAGGRVEFVGRWFLEHPPELLQELVVGEARRARAGPPGGPPATAAPRGCAEVEEVDMAELVRLRRASEGDHGGGREPAAAAAALQVEEVDMADFLRLRAEAAAAE</sequence>
<reference evidence="2" key="1">
    <citation type="submission" date="2023-10" db="EMBL/GenBank/DDBJ databases">
        <authorList>
            <person name="Chen Y."/>
            <person name="Shah S."/>
            <person name="Dougan E. K."/>
            <person name="Thang M."/>
            <person name="Chan C."/>
        </authorList>
    </citation>
    <scope>NUCLEOTIDE SEQUENCE [LARGE SCALE GENOMIC DNA]</scope>
</reference>